<accession>A0ABR2Z8Z5</accession>
<organism evidence="2 3">
    <name type="scientific">Marasmius tenuissimus</name>
    <dbReference type="NCBI Taxonomy" id="585030"/>
    <lineage>
        <taxon>Eukaryota</taxon>
        <taxon>Fungi</taxon>
        <taxon>Dikarya</taxon>
        <taxon>Basidiomycota</taxon>
        <taxon>Agaricomycotina</taxon>
        <taxon>Agaricomycetes</taxon>
        <taxon>Agaricomycetidae</taxon>
        <taxon>Agaricales</taxon>
        <taxon>Marasmiineae</taxon>
        <taxon>Marasmiaceae</taxon>
        <taxon>Marasmius</taxon>
    </lineage>
</organism>
<feature type="compositionally biased region" description="Basic and acidic residues" evidence="1">
    <location>
        <begin position="89"/>
        <end position="100"/>
    </location>
</feature>
<reference evidence="2 3" key="1">
    <citation type="submission" date="2024-05" db="EMBL/GenBank/DDBJ databases">
        <title>A draft genome resource for the thread blight pathogen Marasmius tenuissimus strain MS-2.</title>
        <authorList>
            <person name="Yulfo-Soto G.E."/>
            <person name="Baruah I.K."/>
            <person name="Amoako-Attah I."/>
            <person name="Bukari Y."/>
            <person name="Meinhardt L.W."/>
            <person name="Bailey B.A."/>
            <person name="Cohen S.P."/>
        </authorList>
    </citation>
    <scope>NUCLEOTIDE SEQUENCE [LARGE SCALE GENOMIC DNA]</scope>
    <source>
        <strain evidence="2 3">MS-2</strain>
    </source>
</reference>
<gene>
    <name evidence="2" type="ORF">AAF712_016038</name>
</gene>
<feature type="compositionally biased region" description="Basic and acidic residues" evidence="1">
    <location>
        <begin position="116"/>
        <end position="126"/>
    </location>
</feature>
<proteinExistence type="predicted"/>
<feature type="compositionally biased region" description="Pro residues" evidence="1">
    <location>
        <begin position="65"/>
        <end position="74"/>
    </location>
</feature>
<feature type="region of interest" description="Disordered" evidence="1">
    <location>
        <begin position="54"/>
        <end position="126"/>
    </location>
</feature>
<keyword evidence="3" id="KW-1185">Reference proteome</keyword>
<dbReference type="EMBL" id="JBBXMP010000585">
    <property type="protein sequence ID" value="KAL0057331.1"/>
    <property type="molecule type" value="Genomic_DNA"/>
</dbReference>
<comment type="caution">
    <text evidence="2">The sequence shown here is derived from an EMBL/GenBank/DDBJ whole genome shotgun (WGS) entry which is preliminary data.</text>
</comment>
<feature type="compositionally biased region" description="Low complexity" evidence="1">
    <location>
        <begin position="55"/>
        <end position="64"/>
    </location>
</feature>
<sequence>MTSKNANATLGHASPSPQKKRAKKDQEYLNLSFQASQLQTLQCTFDLMRNSYQRDTLPTPLDTSPAPPAPPPTDSPAIDSPDVTMDLGSDTKPHYTHENIENALPPPSAGSPARLSKKEEEEDRAGRWRETLKALVDPLLGYWDRTLGVYPKEVAAALENLCSTRACTLEMATVQVIYFDCLPPLPLYKPPSGTRFTWLISYLPLAILNGDVSGALGILSYALSILL</sequence>
<protein>
    <submittedName>
        <fullName evidence="2">Uncharacterized protein</fullName>
    </submittedName>
</protein>
<feature type="region of interest" description="Disordered" evidence="1">
    <location>
        <begin position="1"/>
        <end position="27"/>
    </location>
</feature>
<evidence type="ECO:0000256" key="1">
    <source>
        <dbReference type="SAM" id="MobiDB-lite"/>
    </source>
</evidence>
<dbReference type="Proteomes" id="UP001437256">
    <property type="component" value="Unassembled WGS sequence"/>
</dbReference>
<evidence type="ECO:0000313" key="3">
    <source>
        <dbReference type="Proteomes" id="UP001437256"/>
    </source>
</evidence>
<evidence type="ECO:0000313" key="2">
    <source>
        <dbReference type="EMBL" id="KAL0057331.1"/>
    </source>
</evidence>
<name>A0ABR2Z8Z5_9AGAR</name>